<dbReference type="PANTHER" id="PTHR22838">
    <property type="entry name" value="WD REPEAT PROTEIN 26-RELATED"/>
    <property type="match status" value="1"/>
</dbReference>
<dbReference type="SUPFAM" id="SSF50978">
    <property type="entry name" value="WD40 repeat-like"/>
    <property type="match status" value="1"/>
</dbReference>
<dbReference type="PANTHER" id="PTHR22838:SF4">
    <property type="entry name" value="WD REPEAT-CONTAINING PROTEIN 13"/>
    <property type="match status" value="1"/>
</dbReference>
<evidence type="ECO:0000256" key="1">
    <source>
        <dbReference type="ARBA" id="ARBA00022574"/>
    </source>
</evidence>
<evidence type="ECO:0000256" key="3">
    <source>
        <dbReference type="PROSITE-ProRule" id="PRU00221"/>
    </source>
</evidence>
<reference evidence="4 5" key="1">
    <citation type="journal article" date="2024" name="Nat. Commun.">
        <title>Phylogenomics reveals the evolutionary origins of lichenization in chlorophyte algae.</title>
        <authorList>
            <person name="Puginier C."/>
            <person name="Libourel C."/>
            <person name="Otte J."/>
            <person name="Skaloud P."/>
            <person name="Haon M."/>
            <person name="Grisel S."/>
            <person name="Petersen M."/>
            <person name="Berrin J.G."/>
            <person name="Delaux P.M."/>
            <person name="Dal Grande F."/>
            <person name="Keller J."/>
        </authorList>
    </citation>
    <scope>NUCLEOTIDE SEQUENCE [LARGE SCALE GENOMIC DNA]</scope>
    <source>
        <strain evidence="4 5">SAG 245.80</strain>
    </source>
</reference>
<dbReference type="PROSITE" id="PS50294">
    <property type="entry name" value="WD_REPEATS_REGION"/>
    <property type="match status" value="1"/>
</dbReference>
<gene>
    <name evidence="4" type="ORF">WJX81_006669</name>
</gene>
<dbReference type="InterPro" id="IPR001680">
    <property type="entry name" value="WD40_rpt"/>
</dbReference>
<feature type="repeat" description="WD" evidence="3">
    <location>
        <begin position="421"/>
        <end position="461"/>
    </location>
</feature>
<organism evidence="4 5">
    <name type="scientific">Elliptochloris bilobata</name>
    <dbReference type="NCBI Taxonomy" id="381761"/>
    <lineage>
        <taxon>Eukaryota</taxon>
        <taxon>Viridiplantae</taxon>
        <taxon>Chlorophyta</taxon>
        <taxon>core chlorophytes</taxon>
        <taxon>Trebouxiophyceae</taxon>
        <taxon>Trebouxiophyceae incertae sedis</taxon>
        <taxon>Elliptochloris clade</taxon>
        <taxon>Elliptochloris</taxon>
    </lineage>
</organism>
<evidence type="ECO:0000313" key="4">
    <source>
        <dbReference type="EMBL" id="KAK9831987.1"/>
    </source>
</evidence>
<dbReference type="InterPro" id="IPR051350">
    <property type="entry name" value="WD_repeat-ST_regulator"/>
</dbReference>
<dbReference type="InterPro" id="IPR015943">
    <property type="entry name" value="WD40/YVTN_repeat-like_dom_sf"/>
</dbReference>
<dbReference type="EMBL" id="JALJOU010000043">
    <property type="protein sequence ID" value="KAK9831987.1"/>
    <property type="molecule type" value="Genomic_DNA"/>
</dbReference>
<dbReference type="Pfam" id="PF00400">
    <property type="entry name" value="WD40"/>
    <property type="match status" value="2"/>
</dbReference>
<accession>A0AAW1REB9</accession>
<dbReference type="GO" id="GO:1990841">
    <property type="term" value="F:promoter-specific chromatin binding"/>
    <property type="evidence" value="ECO:0007669"/>
    <property type="project" value="TreeGrafter"/>
</dbReference>
<comment type="caution">
    <text evidence="4">The sequence shown here is derived from an EMBL/GenBank/DDBJ whole genome shotgun (WGS) entry which is preliminary data.</text>
</comment>
<dbReference type="PROSITE" id="PS50082">
    <property type="entry name" value="WD_REPEATS_2"/>
    <property type="match status" value="2"/>
</dbReference>
<dbReference type="SMART" id="SM00320">
    <property type="entry name" value="WD40"/>
    <property type="match status" value="4"/>
</dbReference>
<name>A0AAW1REB9_9CHLO</name>
<dbReference type="InterPro" id="IPR036322">
    <property type="entry name" value="WD40_repeat_dom_sf"/>
</dbReference>
<proteinExistence type="predicted"/>
<evidence type="ECO:0000313" key="5">
    <source>
        <dbReference type="Proteomes" id="UP001445335"/>
    </source>
</evidence>
<evidence type="ECO:0000256" key="2">
    <source>
        <dbReference type="ARBA" id="ARBA00022737"/>
    </source>
</evidence>
<dbReference type="Gene3D" id="2.130.10.10">
    <property type="entry name" value="YVTN repeat-like/Quinoprotein amine dehydrogenase"/>
    <property type="match status" value="2"/>
</dbReference>
<dbReference type="GO" id="GO:0005634">
    <property type="term" value="C:nucleus"/>
    <property type="evidence" value="ECO:0007669"/>
    <property type="project" value="TreeGrafter"/>
</dbReference>
<dbReference type="Proteomes" id="UP001445335">
    <property type="component" value="Unassembled WGS sequence"/>
</dbReference>
<protein>
    <submittedName>
        <fullName evidence="4">Uncharacterized protein</fullName>
    </submittedName>
</protein>
<keyword evidence="1 3" id="KW-0853">WD repeat</keyword>
<keyword evidence="2" id="KW-0677">Repeat</keyword>
<keyword evidence="5" id="KW-1185">Reference proteome</keyword>
<feature type="repeat" description="WD" evidence="3">
    <location>
        <begin position="183"/>
        <end position="217"/>
    </location>
</feature>
<dbReference type="AlphaFoldDB" id="A0AAW1REB9"/>
<sequence length="461" mass="48261">MVNVGLRGYIWEQKSIEHKVARELWSLNRASYGAYRAFVAHAKEHGFPDVALAALTQQAARGAGEDAAERVERSSGSAASTLGALAAQPTPVFGFAGMKHIFDEGAAGATVLRFGRLSSELLAWGAADGTVRVATLADPPRLLHALRVPVQAAQGAALAPAAGAATQPDREEGSAGGARGLAVTDLDWTLENDRLVAAAEDGSICVWLVATGQLLRAMSAGSPVRCCRFHQVNQNLVLVGTATGEVAAFNANIGKPTKERARLPSSGYAEGVAAAAMVATPALLFVADSHGHVHTLRCELLDGALRGLVPLARSVLPQDARPVAVVSLQRVGYAAWTRGPTLLTSTADCRVCLYRQQDASGRLEAVAAAQMPRAARGIAAVLCPPVASGELEHVAMGGEDTGVYIWDVSRPGRPPAFVNKLQGHVAPVVHVSWSFDGQLLASADCDGVVIVWRRERPAPVT</sequence>